<feature type="domain" description="Methyltransferase" evidence="1">
    <location>
        <begin position="45"/>
        <end position="135"/>
    </location>
</feature>
<evidence type="ECO:0000313" key="3">
    <source>
        <dbReference type="Proteomes" id="UP001501461"/>
    </source>
</evidence>
<sequence length="194" mass="21277">MVDEVKQAYGSAAVDVEHMLGATVMASDPDRAVIEPWAQTVTGPILDVGSGIGRWTGHLAKLGYEVSGLEPVERFVNSSRRSYPSVTFHHGSIHDLAGSKDRWAGILAWYSLIHMGPDELPEALAILRHVLENHGTLLMSFFSGSDLVPFNHPVATAYRWPMADMCRVLNDAGFEIIAQQWDPSAPHAYITAKI</sequence>
<dbReference type="SUPFAM" id="SSF53335">
    <property type="entry name" value="S-adenosyl-L-methionine-dependent methyltransferases"/>
    <property type="match status" value="1"/>
</dbReference>
<accession>A0ABN2UXV1</accession>
<keyword evidence="2" id="KW-0489">Methyltransferase</keyword>
<gene>
    <name evidence="2" type="ORF">GCM10009720_27690</name>
</gene>
<reference evidence="2 3" key="1">
    <citation type="journal article" date="2019" name="Int. J. Syst. Evol. Microbiol.">
        <title>The Global Catalogue of Microorganisms (GCM) 10K type strain sequencing project: providing services to taxonomists for standard genome sequencing and annotation.</title>
        <authorList>
            <consortium name="The Broad Institute Genomics Platform"/>
            <consortium name="The Broad Institute Genome Sequencing Center for Infectious Disease"/>
            <person name="Wu L."/>
            <person name="Ma J."/>
        </authorList>
    </citation>
    <scope>NUCLEOTIDE SEQUENCE [LARGE SCALE GENOMIC DNA]</scope>
    <source>
        <strain evidence="2 3">JCM 13595</strain>
    </source>
</reference>
<keyword evidence="3" id="KW-1185">Reference proteome</keyword>
<name>A0ABN2UXV1_9MICC</name>
<comment type="caution">
    <text evidence="2">The sequence shown here is derived from an EMBL/GenBank/DDBJ whole genome shotgun (WGS) entry which is preliminary data.</text>
</comment>
<dbReference type="CDD" id="cd02440">
    <property type="entry name" value="AdoMet_MTases"/>
    <property type="match status" value="1"/>
</dbReference>
<dbReference type="Gene3D" id="3.40.50.150">
    <property type="entry name" value="Vaccinia Virus protein VP39"/>
    <property type="match status" value="1"/>
</dbReference>
<dbReference type="InterPro" id="IPR029063">
    <property type="entry name" value="SAM-dependent_MTases_sf"/>
</dbReference>
<dbReference type="Pfam" id="PF13649">
    <property type="entry name" value="Methyltransf_25"/>
    <property type="match status" value="1"/>
</dbReference>
<evidence type="ECO:0000259" key="1">
    <source>
        <dbReference type="Pfam" id="PF13649"/>
    </source>
</evidence>
<organism evidence="2 3">
    <name type="scientific">Yaniella flava</name>
    <dbReference type="NCBI Taxonomy" id="287930"/>
    <lineage>
        <taxon>Bacteria</taxon>
        <taxon>Bacillati</taxon>
        <taxon>Actinomycetota</taxon>
        <taxon>Actinomycetes</taxon>
        <taxon>Micrococcales</taxon>
        <taxon>Micrococcaceae</taxon>
        <taxon>Yaniella</taxon>
    </lineage>
</organism>
<dbReference type="GO" id="GO:0032259">
    <property type="term" value="P:methylation"/>
    <property type="evidence" value="ECO:0007669"/>
    <property type="project" value="UniProtKB-KW"/>
</dbReference>
<dbReference type="Proteomes" id="UP001501461">
    <property type="component" value="Unassembled WGS sequence"/>
</dbReference>
<evidence type="ECO:0000313" key="2">
    <source>
        <dbReference type="EMBL" id="GAA2045287.1"/>
    </source>
</evidence>
<dbReference type="EMBL" id="BAAAMN010000061">
    <property type="protein sequence ID" value="GAA2045287.1"/>
    <property type="molecule type" value="Genomic_DNA"/>
</dbReference>
<proteinExistence type="predicted"/>
<dbReference type="GO" id="GO:0008168">
    <property type="term" value="F:methyltransferase activity"/>
    <property type="evidence" value="ECO:0007669"/>
    <property type="project" value="UniProtKB-KW"/>
</dbReference>
<keyword evidence="2" id="KW-0808">Transferase</keyword>
<dbReference type="RefSeq" id="WP_343959787.1">
    <property type="nucleotide sequence ID" value="NZ_BAAAMN010000061.1"/>
</dbReference>
<dbReference type="InterPro" id="IPR041698">
    <property type="entry name" value="Methyltransf_25"/>
</dbReference>
<protein>
    <submittedName>
        <fullName evidence="2">Class I SAM-dependent methyltransferase</fullName>
    </submittedName>
</protein>